<dbReference type="PROSITE" id="PS51384">
    <property type="entry name" value="FAD_FR"/>
    <property type="match status" value="1"/>
</dbReference>
<protein>
    <submittedName>
        <fullName evidence="2">FAD-dependent oxidoreductase</fullName>
    </submittedName>
</protein>
<dbReference type="SUPFAM" id="SSF52343">
    <property type="entry name" value="Ferredoxin reductase-like, C-terminal NADP-linked domain"/>
    <property type="match status" value="1"/>
</dbReference>
<evidence type="ECO:0000259" key="1">
    <source>
        <dbReference type="PROSITE" id="PS51384"/>
    </source>
</evidence>
<keyword evidence="3" id="KW-1185">Reference proteome</keyword>
<dbReference type="InterPro" id="IPR008333">
    <property type="entry name" value="Cbr1-like_FAD-bd_dom"/>
</dbReference>
<dbReference type="RefSeq" id="WP_248903808.1">
    <property type="nucleotide sequence ID" value="NZ_CP109979.1"/>
</dbReference>
<feature type="domain" description="FAD-binding FR-type" evidence="1">
    <location>
        <begin position="1"/>
        <end position="100"/>
    </location>
</feature>
<reference evidence="2 3" key="1">
    <citation type="journal article" date="2019" name="Int. J. Syst. Evol. Microbiol.">
        <title>The Global Catalogue of Microorganisms (GCM) 10K type strain sequencing project: providing services to taxonomists for standard genome sequencing and annotation.</title>
        <authorList>
            <consortium name="The Broad Institute Genomics Platform"/>
            <consortium name="The Broad Institute Genome Sequencing Center for Infectious Disease"/>
            <person name="Wu L."/>
            <person name="Ma J."/>
        </authorList>
    </citation>
    <scope>NUCLEOTIDE SEQUENCE [LARGE SCALE GENOMIC DNA]</scope>
    <source>
        <strain evidence="2 3">RDMS1</strain>
    </source>
</reference>
<dbReference type="AlphaFoldDB" id="A0ABD5YGT6"/>
<dbReference type="GeneID" id="76197989"/>
<dbReference type="CDD" id="cd00322">
    <property type="entry name" value="FNR_like"/>
    <property type="match status" value="1"/>
</dbReference>
<dbReference type="InterPro" id="IPR017927">
    <property type="entry name" value="FAD-bd_FR_type"/>
</dbReference>
<accession>A0ABD5YGT6</accession>
<dbReference type="InterPro" id="IPR017938">
    <property type="entry name" value="Riboflavin_synthase-like_b-brl"/>
</dbReference>
<proteinExistence type="predicted"/>
<dbReference type="InterPro" id="IPR050415">
    <property type="entry name" value="MRET"/>
</dbReference>
<dbReference type="PANTHER" id="PTHR47354">
    <property type="entry name" value="NADH OXIDOREDUCTASE HCR"/>
    <property type="match status" value="1"/>
</dbReference>
<evidence type="ECO:0000313" key="2">
    <source>
        <dbReference type="EMBL" id="MFC7188458.1"/>
    </source>
</evidence>
<name>A0ABD5YGT6_9EURY</name>
<gene>
    <name evidence="2" type="ORF">ACFQL7_00350</name>
</gene>
<dbReference type="InterPro" id="IPR039261">
    <property type="entry name" value="FNR_nucleotide-bd"/>
</dbReference>
<dbReference type="Proteomes" id="UP001596417">
    <property type="component" value="Unassembled WGS sequence"/>
</dbReference>
<dbReference type="EMBL" id="JBHTAX010000001">
    <property type="protein sequence ID" value="MFC7188458.1"/>
    <property type="molecule type" value="Genomic_DNA"/>
</dbReference>
<dbReference type="PANTHER" id="PTHR47354:SF5">
    <property type="entry name" value="PROTEIN RFBI"/>
    <property type="match status" value="1"/>
</dbReference>
<organism evidence="2 3">
    <name type="scientific">Halocatena marina</name>
    <dbReference type="NCBI Taxonomy" id="2934937"/>
    <lineage>
        <taxon>Archaea</taxon>
        <taxon>Methanobacteriati</taxon>
        <taxon>Methanobacteriota</taxon>
        <taxon>Stenosarchaea group</taxon>
        <taxon>Halobacteria</taxon>
        <taxon>Halobacteriales</taxon>
        <taxon>Natronomonadaceae</taxon>
        <taxon>Halocatena</taxon>
    </lineage>
</organism>
<dbReference type="SUPFAM" id="SSF63380">
    <property type="entry name" value="Riboflavin synthase domain-like"/>
    <property type="match status" value="1"/>
</dbReference>
<evidence type="ECO:0000313" key="3">
    <source>
        <dbReference type="Proteomes" id="UP001596417"/>
    </source>
</evidence>
<dbReference type="Gene3D" id="2.40.30.10">
    <property type="entry name" value="Translation factors"/>
    <property type="match status" value="1"/>
</dbReference>
<dbReference type="Pfam" id="PF00970">
    <property type="entry name" value="FAD_binding_6"/>
    <property type="match status" value="1"/>
</dbReference>
<sequence>MDPTTVSVVTVRSVGAEAIALELRTPSDFDARPGQFVKLSTEIDGESVSRFYTISSPRVTDTFETTLTIDPSGTFGPYLANLESGDSIRVAGPFGNAYYEEEQRTLILAGGPGVGPAVGIAGRTLDDGGTTTIVYRDEQPIHEDRLSALSQRGAQVFVGTESDSLTAAIEETETENAQVFVYGFSEFLDWATEALSAAGVAVEPAKMENFGPAPEE</sequence>
<comment type="caution">
    <text evidence="2">The sequence shown here is derived from an EMBL/GenBank/DDBJ whole genome shotgun (WGS) entry which is preliminary data.</text>
</comment>